<dbReference type="AlphaFoldDB" id="A0A7K3RRS2"/>
<accession>A0A7K3RRS2</accession>
<name>A0A7K3RRS2_9ACTN</name>
<sequence length="145" mass="15464">MSRKKRPQSPTGKRLRCNRCGCYAPRNLASKAAENWSGKWEGGRIALILCPPCQTPLENAAAEANDAELAVARADGGKFLPDPVLCITGTLEDPGTILYGRDHLQRISAEGQAENLALVQLPADTRCEPIVGGVMVYLPGQPAAP</sequence>
<reference evidence="1 2" key="1">
    <citation type="submission" date="2020-01" db="EMBL/GenBank/DDBJ databases">
        <title>Insect and environment-associated Actinomycetes.</title>
        <authorList>
            <person name="Currrie C."/>
            <person name="Chevrette M."/>
            <person name="Carlson C."/>
            <person name="Stubbendieck R."/>
            <person name="Wendt-Pienkowski E."/>
        </authorList>
    </citation>
    <scope>NUCLEOTIDE SEQUENCE [LARGE SCALE GENOMIC DNA]</scope>
    <source>
        <strain evidence="1 2">SID7590</strain>
    </source>
</reference>
<dbReference type="Proteomes" id="UP000469670">
    <property type="component" value="Unassembled WGS sequence"/>
</dbReference>
<dbReference type="RefSeq" id="WP_164200607.1">
    <property type="nucleotide sequence ID" value="NZ_JAAGMP010000314.1"/>
</dbReference>
<proteinExistence type="predicted"/>
<organism evidence="1 2">
    <name type="scientific">Streptomyces parvus</name>
    <dbReference type="NCBI Taxonomy" id="66428"/>
    <lineage>
        <taxon>Bacteria</taxon>
        <taxon>Bacillati</taxon>
        <taxon>Actinomycetota</taxon>
        <taxon>Actinomycetes</taxon>
        <taxon>Kitasatosporales</taxon>
        <taxon>Streptomycetaceae</taxon>
        <taxon>Streptomyces</taxon>
    </lineage>
</organism>
<evidence type="ECO:0000313" key="2">
    <source>
        <dbReference type="Proteomes" id="UP000469670"/>
    </source>
</evidence>
<evidence type="ECO:0000313" key="1">
    <source>
        <dbReference type="EMBL" id="NEC17944.1"/>
    </source>
</evidence>
<comment type="caution">
    <text evidence="1">The sequence shown here is derived from an EMBL/GenBank/DDBJ whole genome shotgun (WGS) entry which is preliminary data.</text>
</comment>
<protein>
    <submittedName>
        <fullName evidence="1">Uncharacterized protein</fullName>
    </submittedName>
</protein>
<gene>
    <name evidence="1" type="ORF">G3I50_06660</name>
</gene>
<dbReference type="EMBL" id="JAAGMP010000314">
    <property type="protein sequence ID" value="NEC17944.1"/>
    <property type="molecule type" value="Genomic_DNA"/>
</dbReference>